<dbReference type="Proteomes" id="UP000031057">
    <property type="component" value="Unassembled WGS sequence"/>
</dbReference>
<accession>A0A0B1ZSU3</accession>
<comment type="similarity">
    <text evidence="1">Belongs to the C/M/P thioester hydrolase family.</text>
</comment>
<dbReference type="STRING" id="1348853.LK12_02335"/>
<dbReference type="GO" id="GO:0047617">
    <property type="term" value="F:fatty acyl-CoA hydrolase activity"/>
    <property type="evidence" value="ECO:0007669"/>
    <property type="project" value="InterPro"/>
</dbReference>
<organism evidence="5 6">
    <name type="scientific">Novosphingobium malaysiense</name>
    <dbReference type="NCBI Taxonomy" id="1348853"/>
    <lineage>
        <taxon>Bacteria</taxon>
        <taxon>Pseudomonadati</taxon>
        <taxon>Pseudomonadota</taxon>
        <taxon>Alphaproteobacteria</taxon>
        <taxon>Sphingomonadales</taxon>
        <taxon>Sphingomonadaceae</taxon>
        <taxon>Novosphingobium</taxon>
    </lineage>
</organism>
<gene>
    <name evidence="5" type="ORF">LK12_02335</name>
</gene>
<feature type="domain" description="Acyl-CoA thioesterase 2 C-terminal" evidence="3">
    <location>
        <begin position="181"/>
        <end position="288"/>
    </location>
</feature>
<dbReference type="InterPro" id="IPR049449">
    <property type="entry name" value="TesB_ACOT8-like_N"/>
</dbReference>
<dbReference type="GO" id="GO:0005829">
    <property type="term" value="C:cytosol"/>
    <property type="evidence" value="ECO:0007669"/>
    <property type="project" value="TreeGrafter"/>
</dbReference>
<dbReference type="CDD" id="cd03445">
    <property type="entry name" value="Thioesterase_II_repeat2"/>
    <property type="match status" value="1"/>
</dbReference>
<dbReference type="Pfam" id="PF13622">
    <property type="entry name" value="4HBT_3"/>
    <property type="match status" value="1"/>
</dbReference>
<keyword evidence="6" id="KW-1185">Reference proteome</keyword>
<evidence type="ECO:0000256" key="1">
    <source>
        <dbReference type="ARBA" id="ARBA00006538"/>
    </source>
</evidence>
<dbReference type="GO" id="GO:0009062">
    <property type="term" value="P:fatty acid catabolic process"/>
    <property type="evidence" value="ECO:0007669"/>
    <property type="project" value="TreeGrafter"/>
</dbReference>
<dbReference type="Pfam" id="PF02551">
    <property type="entry name" value="Acyl_CoA_thio"/>
    <property type="match status" value="1"/>
</dbReference>
<protein>
    <submittedName>
        <fullName evidence="5">Acyl-CoA thioesterase</fullName>
    </submittedName>
</protein>
<dbReference type="PANTHER" id="PTHR11066">
    <property type="entry name" value="ACYL-COA THIOESTERASE"/>
    <property type="match status" value="1"/>
</dbReference>
<evidence type="ECO:0000259" key="3">
    <source>
        <dbReference type="Pfam" id="PF02551"/>
    </source>
</evidence>
<dbReference type="AlphaFoldDB" id="A0A0B1ZSU3"/>
<name>A0A0B1ZSU3_9SPHN</name>
<dbReference type="GO" id="GO:0006637">
    <property type="term" value="P:acyl-CoA metabolic process"/>
    <property type="evidence" value="ECO:0007669"/>
    <property type="project" value="InterPro"/>
</dbReference>
<dbReference type="InterPro" id="IPR003703">
    <property type="entry name" value="Acyl_CoA_thio"/>
</dbReference>
<evidence type="ECO:0000256" key="2">
    <source>
        <dbReference type="ARBA" id="ARBA00022801"/>
    </source>
</evidence>
<dbReference type="InterPro" id="IPR029069">
    <property type="entry name" value="HotDog_dom_sf"/>
</dbReference>
<evidence type="ECO:0000259" key="4">
    <source>
        <dbReference type="Pfam" id="PF13622"/>
    </source>
</evidence>
<proteinExistence type="inferred from homology"/>
<dbReference type="Gene3D" id="2.40.160.210">
    <property type="entry name" value="Acyl-CoA thioesterase, double hotdog domain"/>
    <property type="match status" value="1"/>
</dbReference>
<dbReference type="InterPro" id="IPR042171">
    <property type="entry name" value="Acyl-CoA_hotdog"/>
</dbReference>
<dbReference type="PANTHER" id="PTHR11066:SF34">
    <property type="entry name" value="ACYL-COENZYME A THIOESTERASE 8"/>
    <property type="match status" value="1"/>
</dbReference>
<dbReference type="CDD" id="cd03444">
    <property type="entry name" value="Thioesterase_II_repeat1"/>
    <property type="match status" value="1"/>
</dbReference>
<dbReference type="SUPFAM" id="SSF54637">
    <property type="entry name" value="Thioesterase/thiol ester dehydrase-isomerase"/>
    <property type="match status" value="2"/>
</dbReference>
<dbReference type="InterPro" id="IPR025652">
    <property type="entry name" value="TesB_C"/>
</dbReference>
<feature type="domain" description="Acyl-CoA thioesterase-like N-terminal HotDog" evidence="4">
    <location>
        <begin position="40"/>
        <end position="115"/>
    </location>
</feature>
<keyword evidence="2" id="KW-0378">Hydrolase</keyword>
<evidence type="ECO:0000313" key="6">
    <source>
        <dbReference type="Proteomes" id="UP000031057"/>
    </source>
</evidence>
<evidence type="ECO:0000313" key="5">
    <source>
        <dbReference type="EMBL" id="KHK93656.1"/>
    </source>
</evidence>
<comment type="caution">
    <text evidence="5">The sequence shown here is derived from an EMBL/GenBank/DDBJ whole genome shotgun (WGS) entry which is preliminary data.</text>
</comment>
<dbReference type="RefSeq" id="WP_039280141.1">
    <property type="nucleotide sequence ID" value="NZ_JTDI01000001.1"/>
</dbReference>
<dbReference type="EMBL" id="JTDI01000001">
    <property type="protein sequence ID" value="KHK93656.1"/>
    <property type="molecule type" value="Genomic_DNA"/>
</dbReference>
<sequence>MTQSNPFPDDPQAERHLAYAFETIGEDRFRVAPIPSGLLRLFGGMIVSQCLAAAQRTVPEDKMAHSLHAYFGKPGRVDRPNEFTVSRELDGRTFANRLVRMSQDGLPLMNCMVSFKTPETSAHHAMAMPAVPAPEDLPRLEDIMAERGAALPDRHRPFWQRRQQIDWRPVEPFPFETDKPLSASRHFWFRFHGPVEGDLPIHQRLLAYASDQHIFHTGLRPLGVDWTDPHLQTASLDHAIWFHDRFRVDDWLLYALDAPAAGNALAMGRGAIFRRDGALVATVSQQGLARILNERREDKL</sequence>
<reference evidence="5 6" key="1">
    <citation type="submission" date="2014-10" db="EMBL/GenBank/DDBJ databases">
        <title>Genome sequence of Novosphingobium malaysiense MUSC 273(T).</title>
        <authorList>
            <person name="Lee L.-H."/>
        </authorList>
    </citation>
    <scope>NUCLEOTIDE SEQUENCE [LARGE SCALE GENOMIC DNA]</scope>
    <source>
        <strain evidence="5 6">MUSC 273</strain>
    </source>
</reference>